<keyword evidence="2" id="KW-1185">Reference proteome</keyword>
<accession>A0AAV4R3M7</accession>
<dbReference type="AlphaFoldDB" id="A0AAV4R3M7"/>
<organism evidence="1 2">
    <name type="scientific">Caerostris darwini</name>
    <dbReference type="NCBI Taxonomy" id="1538125"/>
    <lineage>
        <taxon>Eukaryota</taxon>
        <taxon>Metazoa</taxon>
        <taxon>Ecdysozoa</taxon>
        <taxon>Arthropoda</taxon>
        <taxon>Chelicerata</taxon>
        <taxon>Arachnida</taxon>
        <taxon>Araneae</taxon>
        <taxon>Araneomorphae</taxon>
        <taxon>Entelegynae</taxon>
        <taxon>Araneoidea</taxon>
        <taxon>Araneidae</taxon>
        <taxon>Caerostris</taxon>
    </lineage>
</organism>
<name>A0AAV4R3M7_9ARAC</name>
<gene>
    <name evidence="1" type="ORF">CDAR_436481</name>
</gene>
<dbReference type="Proteomes" id="UP001054837">
    <property type="component" value="Unassembled WGS sequence"/>
</dbReference>
<proteinExistence type="predicted"/>
<protein>
    <submittedName>
        <fullName evidence="1">Uncharacterized protein</fullName>
    </submittedName>
</protein>
<comment type="caution">
    <text evidence="1">The sequence shown here is derived from an EMBL/GenBank/DDBJ whole genome shotgun (WGS) entry which is preliminary data.</text>
</comment>
<evidence type="ECO:0000313" key="2">
    <source>
        <dbReference type="Proteomes" id="UP001054837"/>
    </source>
</evidence>
<evidence type="ECO:0000313" key="1">
    <source>
        <dbReference type="EMBL" id="GIY16335.1"/>
    </source>
</evidence>
<sequence length="171" mass="20653">MPLFYHQFSLSSKSQIYNMTSLFGMIVSIKSYMYMRFSLFNVLELLEFFHSSQICRLLTRCSDLFFEEVDQLNSDWENIRYVMNKKDSKLLIRSSEDAEEKLRITKLGEIYQTYLKDNYTPSLNLRLLDFSCNLDFRRYWRQWLRSTNSEFQSAYYNDLSAYYKGAYSINN</sequence>
<reference evidence="1 2" key="1">
    <citation type="submission" date="2021-06" db="EMBL/GenBank/DDBJ databases">
        <title>Caerostris darwini draft genome.</title>
        <authorList>
            <person name="Kono N."/>
            <person name="Arakawa K."/>
        </authorList>
    </citation>
    <scope>NUCLEOTIDE SEQUENCE [LARGE SCALE GENOMIC DNA]</scope>
</reference>
<dbReference type="EMBL" id="BPLQ01005679">
    <property type="protein sequence ID" value="GIY16335.1"/>
    <property type="molecule type" value="Genomic_DNA"/>
</dbReference>